<feature type="domain" description="DUF403" evidence="1">
    <location>
        <begin position="2"/>
        <end position="301"/>
    </location>
</feature>
<evidence type="ECO:0000313" key="2">
    <source>
        <dbReference type="EMBL" id="MFC5299028.1"/>
    </source>
</evidence>
<dbReference type="GeneID" id="303297385"/>
<dbReference type="RefSeq" id="WP_343924029.1">
    <property type="nucleotide sequence ID" value="NZ_BAAAIR010000037.1"/>
</dbReference>
<evidence type="ECO:0000259" key="1">
    <source>
        <dbReference type="Pfam" id="PF04168"/>
    </source>
</evidence>
<dbReference type="PANTHER" id="PTHR34595">
    <property type="entry name" value="BLR5612 PROTEIN"/>
    <property type="match status" value="1"/>
</dbReference>
<dbReference type="Proteomes" id="UP001595937">
    <property type="component" value="Unassembled WGS sequence"/>
</dbReference>
<sequence>MMLSRIADSMFWIGRYVERADQTARILDVMLQSITEDASLDVPVACAGVYEIFGSGGTDEADLTVQRVLDRLVTDRQNPSSVAGAMQTARENARGAREALSTEVWESLNTTTLGMPRGVRPSRMHGAFQFAKDRCAVVNGLVDSSMTRDEAWLFLRIGQLLERVDMIARILQAHDLDDSSDAATVMLLRSCSAHEAYIRSYRGRVRASHAIEFLLLDSIFPRSAAHCLLEIDEALETLAKLHGSSFDRMGTAEPGRRIVGRAAASLRFRSLDDIVADFEDEMEQLQKVTGAVTRALGTTYFHPAT</sequence>
<dbReference type="Pfam" id="PF04168">
    <property type="entry name" value="Alpha-E"/>
    <property type="match status" value="1"/>
</dbReference>
<dbReference type="EMBL" id="JBHSLN010000085">
    <property type="protein sequence ID" value="MFC5299028.1"/>
    <property type="molecule type" value="Genomic_DNA"/>
</dbReference>
<dbReference type="PANTHER" id="PTHR34595:SF7">
    <property type="entry name" value="SLL1039 PROTEIN"/>
    <property type="match status" value="1"/>
</dbReference>
<organism evidence="2 3">
    <name type="scientific">Brachybacterium tyrofermentans</name>
    <dbReference type="NCBI Taxonomy" id="47848"/>
    <lineage>
        <taxon>Bacteria</taxon>
        <taxon>Bacillati</taxon>
        <taxon>Actinomycetota</taxon>
        <taxon>Actinomycetes</taxon>
        <taxon>Micrococcales</taxon>
        <taxon>Dermabacteraceae</taxon>
        <taxon>Brachybacterium</taxon>
    </lineage>
</organism>
<protein>
    <submittedName>
        <fullName evidence="2">Alpha-E domain-containing protein</fullName>
    </submittedName>
</protein>
<keyword evidence="3" id="KW-1185">Reference proteome</keyword>
<name>A0ABW0FJM9_9MICO</name>
<gene>
    <name evidence="2" type="ORF">ACFPK8_16060</name>
</gene>
<dbReference type="InterPro" id="IPR051680">
    <property type="entry name" value="ATP-dep_Glu-Cys_Ligase-2"/>
</dbReference>
<evidence type="ECO:0000313" key="3">
    <source>
        <dbReference type="Proteomes" id="UP001595937"/>
    </source>
</evidence>
<dbReference type="InterPro" id="IPR007296">
    <property type="entry name" value="DUF403"/>
</dbReference>
<proteinExistence type="predicted"/>
<reference evidence="3" key="1">
    <citation type="journal article" date="2019" name="Int. J. Syst. Evol. Microbiol.">
        <title>The Global Catalogue of Microorganisms (GCM) 10K type strain sequencing project: providing services to taxonomists for standard genome sequencing and annotation.</title>
        <authorList>
            <consortium name="The Broad Institute Genomics Platform"/>
            <consortium name="The Broad Institute Genome Sequencing Center for Infectious Disease"/>
            <person name="Wu L."/>
            <person name="Ma J."/>
        </authorList>
    </citation>
    <scope>NUCLEOTIDE SEQUENCE [LARGE SCALE GENOMIC DNA]</scope>
    <source>
        <strain evidence="3">CGMCC 1.16455</strain>
    </source>
</reference>
<accession>A0ABW0FJM9</accession>
<comment type="caution">
    <text evidence="2">The sequence shown here is derived from an EMBL/GenBank/DDBJ whole genome shotgun (WGS) entry which is preliminary data.</text>
</comment>